<keyword evidence="5" id="KW-0378">Hydrolase</keyword>
<dbReference type="EMBL" id="JADOUF010000001">
    <property type="protein sequence ID" value="MBG6134925.1"/>
    <property type="molecule type" value="Genomic_DNA"/>
</dbReference>
<dbReference type="GO" id="GO:0005737">
    <property type="term" value="C:cytoplasm"/>
    <property type="evidence" value="ECO:0007669"/>
    <property type="project" value="TreeGrafter"/>
</dbReference>
<dbReference type="PANTHER" id="PTHR48094">
    <property type="entry name" value="PROTEIN/NUCLEIC ACID DEGLYCASE DJ-1-RELATED"/>
    <property type="match status" value="1"/>
</dbReference>
<keyword evidence="6" id="KW-1185">Reference proteome</keyword>
<dbReference type="GO" id="GO:0019172">
    <property type="term" value="F:glyoxalase III activity"/>
    <property type="evidence" value="ECO:0007669"/>
    <property type="project" value="TreeGrafter"/>
</dbReference>
<dbReference type="GO" id="GO:0006508">
    <property type="term" value="P:proteolysis"/>
    <property type="evidence" value="ECO:0007669"/>
    <property type="project" value="UniProtKB-KW"/>
</dbReference>
<keyword evidence="2" id="KW-0456">Lyase</keyword>
<dbReference type="Proteomes" id="UP000622552">
    <property type="component" value="Unassembled WGS sequence"/>
</dbReference>
<comment type="caution">
    <text evidence="5">The sequence shown here is derived from an EMBL/GenBank/DDBJ whole genome shotgun (WGS) entry which is preliminary data.</text>
</comment>
<gene>
    <name evidence="5" type="ORF">IW245_001119</name>
</gene>
<reference evidence="5" key="1">
    <citation type="submission" date="2020-11" db="EMBL/GenBank/DDBJ databases">
        <title>Sequencing the genomes of 1000 actinobacteria strains.</title>
        <authorList>
            <person name="Klenk H.-P."/>
        </authorList>
    </citation>
    <scope>NUCLEOTIDE SEQUENCE</scope>
    <source>
        <strain evidence="5">DSM 45356</strain>
    </source>
</reference>
<keyword evidence="1" id="KW-0346">Stress response</keyword>
<dbReference type="PANTHER" id="PTHR48094:SF11">
    <property type="entry name" value="GLUTATHIONE-INDEPENDENT GLYOXALASE HSP31-RELATED"/>
    <property type="match status" value="1"/>
</dbReference>
<dbReference type="Gene3D" id="3.40.50.880">
    <property type="match status" value="1"/>
</dbReference>
<evidence type="ECO:0000259" key="4">
    <source>
        <dbReference type="Pfam" id="PF01965"/>
    </source>
</evidence>
<evidence type="ECO:0000313" key="5">
    <source>
        <dbReference type="EMBL" id="MBG6134925.1"/>
    </source>
</evidence>
<feature type="domain" description="DJ-1/PfpI" evidence="4">
    <location>
        <begin position="26"/>
        <end position="215"/>
    </location>
</feature>
<dbReference type="GO" id="GO:0008233">
    <property type="term" value="F:peptidase activity"/>
    <property type="evidence" value="ECO:0007669"/>
    <property type="project" value="UniProtKB-KW"/>
</dbReference>
<dbReference type="InterPro" id="IPR029062">
    <property type="entry name" value="Class_I_gatase-like"/>
</dbReference>
<protein>
    <submittedName>
        <fullName evidence="5">Putative intracellular protease/amidase</fullName>
    </submittedName>
</protein>
<accession>A0A8J7KEB3</accession>
<comment type="similarity">
    <text evidence="3">Belongs to the peptidase C56 family. HSP31-like subfamily.</text>
</comment>
<evidence type="ECO:0000256" key="1">
    <source>
        <dbReference type="ARBA" id="ARBA00023016"/>
    </source>
</evidence>
<dbReference type="GO" id="GO:0019243">
    <property type="term" value="P:methylglyoxal catabolic process to D-lactate via S-lactoyl-glutathione"/>
    <property type="evidence" value="ECO:0007669"/>
    <property type="project" value="TreeGrafter"/>
</dbReference>
<evidence type="ECO:0000256" key="3">
    <source>
        <dbReference type="ARBA" id="ARBA00038493"/>
    </source>
</evidence>
<evidence type="ECO:0000313" key="6">
    <source>
        <dbReference type="Proteomes" id="UP000622552"/>
    </source>
</evidence>
<name>A0A8J7KEB3_9ACTN</name>
<organism evidence="5 6">
    <name type="scientific">Longispora fulva</name>
    <dbReference type="NCBI Taxonomy" id="619741"/>
    <lineage>
        <taxon>Bacteria</taxon>
        <taxon>Bacillati</taxon>
        <taxon>Actinomycetota</taxon>
        <taxon>Actinomycetes</taxon>
        <taxon>Micromonosporales</taxon>
        <taxon>Micromonosporaceae</taxon>
        <taxon>Longispora</taxon>
    </lineage>
</organism>
<dbReference type="InterPro" id="IPR050325">
    <property type="entry name" value="Prot/Nucl_acid_deglycase"/>
</dbReference>
<dbReference type="RefSeq" id="WP_197002104.1">
    <property type="nucleotide sequence ID" value="NZ_BONS01000004.1"/>
</dbReference>
<dbReference type="AlphaFoldDB" id="A0A8J7KEB3"/>
<dbReference type="Pfam" id="PF01965">
    <property type="entry name" value="DJ-1_PfpI"/>
    <property type="match status" value="1"/>
</dbReference>
<dbReference type="CDD" id="cd03141">
    <property type="entry name" value="GATase1_Hsp31_like"/>
    <property type="match status" value="1"/>
</dbReference>
<sequence length="221" mass="22950">MTQRILMVLTSHDALGDSGMPTGFWLEELVAPLHAFRTAGHDVELASVLGGRPPLDPGSATYDTAAVPDLDELLATTAALDTVDPARYAGVFLVGGHGTMWDFPQDPHLARIVTAVHATGAVGAVCHGVAGLLGATAGDGTPLVRDRRVTGFSDAEESMVGADAVIPFWLQRRLADLGADVEVGAPFTEHVRRDGRLVTGQNPQSSAATAAALVEVLAGVR</sequence>
<keyword evidence="5" id="KW-0645">Protease</keyword>
<proteinExistence type="inferred from homology"/>
<evidence type="ECO:0000256" key="2">
    <source>
        <dbReference type="ARBA" id="ARBA00023239"/>
    </source>
</evidence>
<dbReference type="SUPFAM" id="SSF52317">
    <property type="entry name" value="Class I glutamine amidotransferase-like"/>
    <property type="match status" value="1"/>
</dbReference>
<dbReference type="InterPro" id="IPR002818">
    <property type="entry name" value="DJ-1/PfpI"/>
</dbReference>